<dbReference type="PROSITE" id="PS50011">
    <property type="entry name" value="PROTEIN_KINASE_DOM"/>
    <property type="match status" value="1"/>
</dbReference>
<comment type="cofactor">
    <cofactor evidence="1">
        <name>Mg(2+)</name>
        <dbReference type="ChEBI" id="CHEBI:18420"/>
    </cofactor>
</comment>
<keyword evidence="4" id="KW-0808">Transferase</keyword>
<evidence type="ECO:0000259" key="15">
    <source>
        <dbReference type="PROSITE" id="PS50222"/>
    </source>
</evidence>
<dbReference type="Pfam" id="PF00069">
    <property type="entry name" value="Pkinase"/>
    <property type="match status" value="1"/>
</dbReference>
<dbReference type="FunFam" id="3.30.200.20:FF:000315">
    <property type="entry name" value="Calcium-dependent protein kinase 3"/>
    <property type="match status" value="1"/>
</dbReference>
<evidence type="ECO:0000256" key="12">
    <source>
        <dbReference type="ARBA" id="ARBA00047899"/>
    </source>
</evidence>
<keyword evidence="9" id="KW-0106">Calcium</keyword>
<dbReference type="OMA" id="RPEYISF"/>
<name>A0A813H5D3_POLGL</name>
<keyword evidence="6" id="KW-0677">Repeat</keyword>
<dbReference type="Gene3D" id="1.10.510.10">
    <property type="entry name" value="Transferase(Phosphotransferase) domain 1"/>
    <property type="match status" value="2"/>
</dbReference>
<feature type="domain" description="Protein kinase" evidence="14">
    <location>
        <begin position="4"/>
        <end position="314"/>
    </location>
</feature>
<keyword evidence="5" id="KW-0479">Metal-binding</keyword>
<dbReference type="SUPFAM" id="SSF47473">
    <property type="entry name" value="EF-hand"/>
    <property type="match status" value="1"/>
</dbReference>
<keyword evidence="8" id="KW-0418">Kinase</keyword>
<dbReference type="Gene3D" id="1.10.238.10">
    <property type="entry name" value="EF-hand"/>
    <property type="match status" value="2"/>
</dbReference>
<dbReference type="InterPro" id="IPR011992">
    <property type="entry name" value="EF-hand-dom_pair"/>
</dbReference>
<feature type="domain" description="EF-hand" evidence="15">
    <location>
        <begin position="269"/>
        <end position="304"/>
    </location>
</feature>
<evidence type="ECO:0000256" key="10">
    <source>
        <dbReference type="ARBA" id="ARBA00022840"/>
    </source>
</evidence>
<dbReference type="InterPro" id="IPR011009">
    <property type="entry name" value="Kinase-like_dom_sf"/>
</dbReference>
<dbReference type="InterPro" id="IPR002048">
    <property type="entry name" value="EF_hand_dom"/>
</dbReference>
<evidence type="ECO:0000256" key="6">
    <source>
        <dbReference type="ARBA" id="ARBA00022737"/>
    </source>
</evidence>
<keyword evidence="3" id="KW-0723">Serine/threonine-protein kinase</keyword>
<comment type="catalytic activity">
    <reaction evidence="13">
        <text>L-seryl-[protein] + ATP = O-phospho-L-seryl-[protein] + ADP + H(+)</text>
        <dbReference type="Rhea" id="RHEA:17989"/>
        <dbReference type="Rhea" id="RHEA-COMP:9863"/>
        <dbReference type="Rhea" id="RHEA-COMP:11604"/>
        <dbReference type="ChEBI" id="CHEBI:15378"/>
        <dbReference type="ChEBI" id="CHEBI:29999"/>
        <dbReference type="ChEBI" id="CHEBI:30616"/>
        <dbReference type="ChEBI" id="CHEBI:83421"/>
        <dbReference type="ChEBI" id="CHEBI:456216"/>
        <dbReference type="EC" id="2.7.11.1"/>
    </reaction>
</comment>
<comment type="similarity">
    <text evidence="11">Belongs to the protein kinase superfamily. Ser/Thr protein kinase family. CDPK subfamily.</text>
</comment>
<keyword evidence="17" id="KW-1185">Reference proteome</keyword>
<evidence type="ECO:0000256" key="1">
    <source>
        <dbReference type="ARBA" id="ARBA00001946"/>
    </source>
</evidence>
<evidence type="ECO:0000256" key="9">
    <source>
        <dbReference type="ARBA" id="ARBA00022837"/>
    </source>
</evidence>
<feature type="non-terminal residue" evidence="16">
    <location>
        <position position="1"/>
    </location>
</feature>
<dbReference type="GO" id="GO:0004674">
    <property type="term" value="F:protein serine/threonine kinase activity"/>
    <property type="evidence" value="ECO:0007669"/>
    <property type="project" value="UniProtKB-KW"/>
</dbReference>
<comment type="catalytic activity">
    <reaction evidence="12">
        <text>L-threonyl-[protein] + ATP = O-phospho-L-threonyl-[protein] + ADP + H(+)</text>
        <dbReference type="Rhea" id="RHEA:46608"/>
        <dbReference type="Rhea" id="RHEA-COMP:11060"/>
        <dbReference type="Rhea" id="RHEA-COMP:11605"/>
        <dbReference type="ChEBI" id="CHEBI:15378"/>
        <dbReference type="ChEBI" id="CHEBI:30013"/>
        <dbReference type="ChEBI" id="CHEBI:30616"/>
        <dbReference type="ChEBI" id="CHEBI:61977"/>
        <dbReference type="ChEBI" id="CHEBI:456216"/>
        <dbReference type="EC" id="2.7.11.1"/>
    </reaction>
</comment>
<dbReference type="InterPro" id="IPR000719">
    <property type="entry name" value="Prot_kinase_dom"/>
</dbReference>
<sequence>DFYNVDKKKLGEGSYGKGDGQSPRTQATGAVRALKTISKSQMKNLDRFYQEIAIMKIMDHPNICKLFETFQDHRNIYLVLELCAGGELFDRIIESGHFTEAQAATVMQHMFRAIYYMHENHICHRDLKPENFLFTSKDPIEKCTLKVIDFGLARQFTNNQVLGTKAGTPYYDAEVLAKVRMGTFKFSPSDWKMISQDAKDLITNLLKMNPRDRYTAEQALNHIWVKEKAPKAEHCALQAGMFDNLRGFRSQNKLKKAALHVIASQLGEAQIKGLRDVFVSLDENGDGLLTVVEMKAGLEKAGLAEIPADLQAIM</sequence>
<dbReference type="EMBL" id="CAJNNV010030553">
    <property type="protein sequence ID" value="CAE8632880.1"/>
    <property type="molecule type" value="Genomic_DNA"/>
</dbReference>
<evidence type="ECO:0000259" key="14">
    <source>
        <dbReference type="PROSITE" id="PS50011"/>
    </source>
</evidence>
<organism evidence="16 17">
    <name type="scientific">Polarella glacialis</name>
    <name type="common">Dinoflagellate</name>
    <dbReference type="NCBI Taxonomy" id="89957"/>
    <lineage>
        <taxon>Eukaryota</taxon>
        <taxon>Sar</taxon>
        <taxon>Alveolata</taxon>
        <taxon>Dinophyceae</taxon>
        <taxon>Suessiales</taxon>
        <taxon>Suessiaceae</taxon>
        <taxon>Polarella</taxon>
    </lineage>
</organism>
<dbReference type="EC" id="2.7.11.1" evidence="2"/>
<dbReference type="PANTHER" id="PTHR24349">
    <property type="entry name" value="SERINE/THREONINE-PROTEIN KINASE"/>
    <property type="match status" value="1"/>
</dbReference>
<dbReference type="GO" id="GO:0005524">
    <property type="term" value="F:ATP binding"/>
    <property type="evidence" value="ECO:0007669"/>
    <property type="project" value="UniProtKB-KW"/>
</dbReference>
<dbReference type="PROSITE" id="PS00108">
    <property type="entry name" value="PROTEIN_KINASE_ST"/>
    <property type="match status" value="1"/>
</dbReference>
<dbReference type="AlphaFoldDB" id="A0A813H5D3"/>
<dbReference type="SMART" id="SM00220">
    <property type="entry name" value="S_TKc"/>
    <property type="match status" value="1"/>
</dbReference>
<evidence type="ECO:0000256" key="7">
    <source>
        <dbReference type="ARBA" id="ARBA00022741"/>
    </source>
</evidence>
<evidence type="ECO:0000313" key="17">
    <source>
        <dbReference type="Proteomes" id="UP000654075"/>
    </source>
</evidence>
<evidence type="ECO:0000256" key="13">
    <source>
        <dbReference type="ARBA" id="ARBA00048679"/>
    </source>
</evidence>
<protein>
    <recommendedName>
        <fullName evidence="2">non-specific serine/threonine protein kinase</fullName>
        <ecNumber evidence="2">2.7.11.1</ecNumber>
    </recommendedName>
</protein>
<evidence type="ECO:0000256" key="3">
    <source>
        <dbReference type="ARBA" id="ARBA00022527"/>
    </source>
</evidence>
<dbReference type="OrthoDB" id="40902at2759"/>
<reference evidence="16" key="1">
    <citation type="submission" date="2021-02" db="EMBL/GenBank/DDBJ databases">
        <authorList>
            <person name="Dougan E. K."/>
            <person name="Rhodes N."/>
            <person name="Thang M."/>
            <person name="Chan C."/>
        </authorList>
    </citation>
    <scope>NUCLEOTIDE SEQUENCE</scope>
</reference>
<dbReference type="GO" id="GO:0005509">
    <property type="term" value="F:calcium ion binding"/>
    <property type="evidence" value="ECO:0007669"/>
    <property type="project" value="InterPro"/>
</dbReference>
<dbReference type="InterPro" id="IPR018247">
    <property type="entry name" value="EF_Hand_1_Ca_BS"/>
</dbReference>
<dbReference type="Proteomes" id="UP000654075">
    <property type="component" value="Unassembled WGS sequence"/>
</dbReference>
<proteinExistence type="inferred from homology"/>
<gene>
    <name evidence="16" type="ORF">PGLA1383_LOCUS48812</name>
</gene>
<dbReference type="InterPro" id="IPR050205">
    <property type="entry name" value="CDPK_Ser/Thr_kinases"/>
</dbReference>
<keyword evidence="7" id="KW-0547">Nucleotide-binding</keyword>
<dbReference type="PROSITE" id="PS00018">
    <property type="entry name" value="EF_HAND_1"/>
    <property type="match status" value="1"/>
</dbReference>
<evidence type="ECO:0000313" key="16">
    <source>
        <dbReference type="EMBL" id="CAE8632880.1"/>
    </source>
</evidence>
<dbReference type="InterPro" id="IPR008271">
    <property type="entry name" value="Ser/Thr_kinase_AS"/>
</dbReference>
<evidence type="ECO:0000256" key="11">
    <source>
        <dbReference type="ARBA" id="ARBA00024334"/>
    </source>
</evidence>
<accession>A0A813H5D3</accession>
<dbReference type="SUPFAM" id="SSF56112">
    <property type="entry name" value="Protein kinase-like (PK-like)"/>
    <property type="match status" value="1"/>
</dbReference>
<comment type="caution">
    <text evidence="16">The sequence shown here is derived from an EMBL/GenBank/DDBJ whole genome shotgun (WGS) entry which is preliminary data.</text>
</comment>
<dbReference type="PROSITE" id="PS50222">
    <property type="entry name" value="EF_HAND_2"/>
    <property type="match status" value="1"/>
</dbReference>
<dbReference type="Gene3D" id="3.30.200.20">
    <property type="entry name" value="Phosphorylase Kinase, domain 1"/>
    <property type="match status" value="1"/>
</dbReference>
<keyword evidence="10" id="KW-0067">ATP-binding</keyword>
<evidence type="ECO:0000256" key="8">
    <source>
        <dbReference type="ARBA" id="ARBA00022777"/>
    </source>
</evidence>
<evidence type="ECO:0000256" key="5">
    <source>
        <dbReference type="ARBA" id="ARBA00022723"/>
    </source>
</evidence>
<evidence type="ECO:0000256" key="4">
    <source>
        <dbReference type="ARBA" id="ARBA00022679"/>
    </source>
</evidence>
<evidence type="ECO:0000256" key="2">
    <source>
        <dbReference type="ARBA" id="ARBA00012513"/>
    </source>
</evidence>
<feature type="non-terminal residue" evidence="16">
    <location>
        <position position="314"/>
    </location>
</feature>